<proteinExistence type="predicted"/>
<dbReference type="Proteomes" id="UP000839597">
    <property type="component" value="Unassembled WGS sequence"/>
</dbReference>
<name>A0A5U8JH82_SALET</name>
<gene>
    <name evidence="1" type="ORF">DOI44_27465</name>
</gene>
<dbReference type="EMBL" id="AAGTPA010000069">
    <property type="protein sequence ID" value="EBR8436626.1"/>
    <property type="molecule type" value="Genomic_DNA"/>
</dbReference>
<reference evidence="1" key="1">
    <citation type="submission" date="2018-06" db="EMBL/GenBank/DDBJ databases">
        <authorList>
            <person name="Ashton P.M."/>
            <person name="Dallman T."/>
            <person name="Nair S."/>
            <person name="De Pinna E."/>
            <person name="Peters T."/>
            <person name="Grant K."/>
        </authorList>
    </citation>
    <scope>NUCLEOTIDE SEQUENCE [LARGE SCALE GENOMIC DNA]</scope>
    <source>
        <strain evidence="1">449454</strain>
    </source>
</reference>
<sequence length="121" mass="13947">MSGMRFQLCQQLNNMNCANRFVTFQQGLRTKRSKMKDDYHLPVVTRPEREARYPGIKKAKPSMVQGLNEHQYNQISNGREVPGMNLLTPYTYNLFSMGMDFFYVLSGVHGESLCPDLFNDG</sequence>
<protein>
    <submittedName>
        <fullName evidence="1">Uncharacterized protein</fullName>
    </submittedName>
</protein>
<comment type="caution">
    <text evidence="1">The sequence shown here is derived from an EMBL/GenBank/DDBJ whole genome shotgun (WGS) entry which is preliminary data.</text>
</comment>
<dbReference type="AlphaFoldDB" id="A0A5U8JH82"/>
<evidence type="ECO:0000313" key="1">
    <source>
        <dbReference type="EMBL" id="EBR8436626.1"/>
    </source>
</evidence>
<accession>A0A5U8JH82</accession>
<organism evidence="1">
    <name type="scientific">Salmonella enterica subsp. enterica serovar Panama</name>
    <dbReference type="NCBI Taxonomy" id="29472"/>
    <lineage>
        <taxon>Bacteria</taxon>
        <taxon>Pseudomonadati</taxon>
        <taxon>Pseudomonadota</taxon>
        <taxon>Gammaproteobacteria</taxon>
        <taxon>Enterobacterales</taxon>
        <taxon>Enterobacteriaceae</taxon>
        <taxon>Salmonella</taxon>
    </lineage>
</organism>